<keyword evidence="6" id="KW-1185">Reference proteome</keyword>
<dbReference type="Gene3D" id="3.30.160.20">
    <property type="match status" value="3"/>
</dbReference>
<gene>
    <name evidence="5" type="ORF">Fmac_026989</name>
</gene>
<evidence type="ECO:0000256" key="1">
    <source>
        <dbReference type="ARBA" id="ARBA00022737"/>
    </source>
</evidence>
<accession>A0ABD1LI40</accession>
<feature type="domain" description="DRBM" evidence="4">
    <location>
        <begin position="1"/>
        <end position="70"/>
    </location>
</feature>
<evidence type="ECO:0000313" key="5">
    <source>
        <dbReference type="EMBL" id="KAL2322610.1"/>
    </source>
</evidence>
<sequence length="336" mass="37268">MYKTQLQELCHRRKWGLPKYSAVKDGPDHMPTFKASVYVHGATFTSSAAYTSLKQAHNQAAMHAFLNFSSGTSPLFLSRFSLFPWKVACFDAFFLMRILNNASKDNLDPPDFTCKTEDLLSASHCKATVIVNGQSSENPVFFNTVKEVQQAAAQLDLISLSTDILEKAVKTATTECVLLIQGGSDSFMASLLKLTKGEGFCKPTYKTMRVGSPHIPTFFCTVEIEGVKFHGMRGRTVQQAEEDAAKIAYIALKECGLKMYAAFSSSQLENKAVQSIQISDIIKCMQDLELEDELLDLHLSNTLHANVKVSNQDSCTPNVLLCFVWVLYVVDVLLFA</sequence>
<comment type="caution">
    <text evidence="5">The sequence shown here is derived from an EMBL/GenBank/DDBJ whole genome shotgun (WGS) entry which is preliminary data.</text>
</comment>
<organism evidence="5 6">
    <name type="scientific">Flemingia macrophylla</name>
    <dbReference type="NCBI Taxonomy" id="520843"/>
    <lineage>
        <taxon>Eukaryota</taxon>
        <taxon>Viridiplantae</taxon>
        <taxon>Streptophyta</taxon>
        <taxon>Embryophyta</taxon>
        <taxon>Tracheophyta</taxon>
        <taxon>Spermatophyta</taxon>
        <taxon>Magnoliopsida</taxon>
        <taxon>eudicotyledons</taxon>
        <taxon>Gunneridae</taxon>
        <taxon>Pentapetalae</taxon>
        <taxon>rosids</taxon>
        <taxon>fabids</taxon>
        <taxon>Fabales</taxon>
        <taxon>Fabaceae</taxon>
        <taxon>Papilionoideae</taxon>
        <taxon>50 kb inversion clade</taxon>
        <taxon>NPAAA clade</taxon>
        <taxon>indigoferoid/millettioid clade</taxon>
        <taxon>Phaseoleae</taxon>
        <taxon>Flemingia</taxon>
    </lineage>
</organism>
<dbReference type="PANTHER" id="PTHR46031">
    <property type="match status" value="1"/>
</dbReference>
<evidence type="ECO:0000313" key="6">
    <source>
        <dbReference type="Proteomes" id="UP001603857"/>
    </source>
</evidence>
<reference evidence="5 6" key="1">
    <citation type="submission" date="2024-08" db="EMBL/GenBank/DDBJ databases">
        <title>Insights into the chromosomal genome structure of Flemingia macrophylla.</title>
        <authorList>
            <person name="Ding Y."/>
            <person name="Zhao Y."/>
            <person name="Bi W."/>
            <person name="Wu M."/>
            <person name="Zhao G."/>
            <person name="Gong Y."/>
            <person name="Li W."/>
            <person name="Zhang P."/>
        </authorList>
    </citation>
    <scope>NUCLEOTIDE SEQUENCE [LARGE SCALE GENOMIC DNA]</scope>
    <source>
        <strain evidence="5">DYQJB</strain>
        <tissue evidence="5">Leaf</tissue>
    </source>
</reference>
<proteinExistence type="predicted"/>
<evidence type="ECO:0000259" key="4">
    <source>
        <dbReference type="PROSITE" id="PS50137"/>
    </source>
</evidence>
<dbReference type="PANTHER" id="PTHR46031:SF31">
    <property type="entry name" value="DOUBLE-STRANDED RNA-BINDING PROTEIN 1-LIKE"/>
    <property type="match status" value="1"/>
</dbReference>
<dbReference type="Pfam" id="PF00035">
    <property type="entry name" value="dsrm"/>
    <property type="match status" value="2"/>
</dbReference>
<protein>
    <recommendedName>
        <fullName evidence="4">DRBM domain-containing protein</fullName>
    </recommendedName>
</protein>
<dbReference type="InterPro" id="IPR014720">
    <property type="entry name" value="dsRBD_dom"/>
</dbReference>
<evidence type="ECO:0000256" key="3">
    <source>
        <dbReference type="PROSITE-ProRule" id="PRU00266"/>
    </source>
</evidence>
<feature type="domain" description="DRBM" evidence="4">
    <location>
        <begin position="186"/>
        <end position="254"/>
    </location>
</feature>
<dbReference type="GO" id="GO:0003723">
    <property type="term" value="F:RNA binding"/>
    <property type="evidence" value="ECO:0007669"/>
    <property type="project" value="UniProtKB-UniRule"/>
</dbReference>
<keyword evidence="2 3" id="KW-0694">RNA-binding</keyword>
<evidence type="ECO:0000256" key="2">
    <source>
        <dbReference type="ARBA" id="ARBA00022884"/>
    </source>
</evidence>
<dbReference type="SUPFAM" id="SSF54768">
    <property type="entry name" value="dsRNA-binding domain-like"/>
    <property type="match status" value="2"/>
</dbReference>
<dbReference type="PROSITE" id="PS50137">
    <property type="entry name" value="DS_RBD"/>
    <property type="match status" value="2"/>
</dbReference>
<name>A0ABD1LI40_9FABA</name>
<dbReference type="Proteomes" id="UP001603857">
    <property type="component" value="Unassembled WGS sequence"/>
</dbReference>
<keyword evidence="1" id="KW-0677">Repeat</keyword>
<dbReference type="SMART" id="SM00358">
    <property type="entry name" value="DSRM"/>
    <property type="match status" value="2"/>
</dbReference>
<dbReference type="EMBL" id="JBGMDY010000009">
    <property type="protein sequence ID" value="KAL2322610.1"/>
    <property type="molecule type" value="Genomic_DNA"/>
</dbReference>
<dbReference type="AlphaFoldDB" id="A0ABD1LI40"/>